<evidence type="ECO:0000313" key="2">
    <source>
        <dbReference type="Proteomes" id="UP000683360"/>
    </source>
</evidence>
<protein>
    <recommendedName>
        <fullName evidence="3">Lysine-specific metallo-endopeptidase domain-containing protein</fullName>
    </recommendedName>
</protein>
<accession>A0A8S3Q6M4</accession>
<dbReference type="Gene3D" id="3.40.390.10">
    <property type="entry name" value="Collagenase (Catalytic Domain)"/>
    <property type="match status" value="4"/>
</dbReference>
<evidence type="ECO:0000313" key="1">
    <source>
        <dbReference type="EMBL" id="CAG2192122.1"/>
    </source>
</evidence>
<comment type="caution">
    <text evidence="1">The sequence shown here is derived from an EMBL/GenBank/DDBJ whole genome shotgun (WGS) entry which is preliminary data.</text>
</comment>
<organism evidence="1 2">
    <name type="scientific">Mytilus edulis</name>
    <name type="common">Blue mussel</name>
    <dbReference type="NCBI Taxonomy" id="6550"/>
    <lineage>
        <taxon>Eukaryota</taxon>
        <taxon>Metazoa</taxon>
        <taxon>Spiralia</taxon>
        <taxon>Lophotrochozoa</taxon>
        <taxon>Mollusca</taxon>
        <taxon>Bivalvia</taxon>
        <taxon>Autobranchia</taxon>
        <taxon>Pteriomorphia</taxon>
        <taxon>Mytilida</taxon>
        <taxon>Mytiloidea</taxon>
        <taxon>Mytilidae</taxon>
        <taxon>Mytilinae</taxon>
        <taxon>Mytilus</taxon>
    </lineage>
</organism>
<dbReference type="AlphaFoldDB" id="A0A8S3Q6M4"/>
<evidence type="ECO:0008006" key="3">
    <source>
        <dbReference type="Google" id="ProtNLM"/>
    </source>
</evidence>
<dbReference type="EMBL" id="CAJPWZ010000380">
    <property type="protein sequence ID" value="CAG2192122.1"/>
    <property type="molecule type" value="Genomic_DNA"/>
</dbReference>
<dbReference type="OrthoDB" id="6132182at2759"/>
<dbReference type="SUPFAM" id="SSF55486">
    <property type="entry name" value="Metalloproteases ('zincins'), catalytic domain"/>
    <property type="match status" value="4"/>
</dbReference>
<keyword evidence="2" id="KW-1185">Reference proteome</keyword>
<sequence length="1042" mass="116874">MDHPCESYCMLPHSRLSPDLQVQFLLPSHSLQQHHTRVGFKSRYVDHAGRIHATRPSGASITVDATTTVSDLALSKACTIIALMTRHMSSSTFSLVSRAHGVGIFSKSEGMGVYPENANLRDTAQCRGTCSGSCQHTCTFDGRKYDSIAGLTNTRSVVLDDNIVCNAQDPYGHKENVLVHEFSHQVHKYMSTTDRNRLQYIFNYIKQRHVWKDGYGTANSAEYWAEASSSFFHTVLRSGYHSPAVGMDECSFNHVCRSESENRQWIKTHDVWLYNLLVKVYTNNRPSTPSGLRVCIIILPGLEGPHNLSYSFQLHHIRVGFKHRWVNQSGGCYTTQPNGSSIAVDATTAVSDEALSKACTIIGLMIKHMSTEIFEYSSRGHGVGVFAKADGMGVYPENANVRDTPECNRTCNGTCSHTCTFDGRKYASIAGLTNSRSVVLEDNILCNDKDPYNRKESICVHEFAHQVFKHLPTSYKNRFDYIYHYDKQHKIWKDGYGMATSAEFWAEATSAWFHTAIYPGLHSPSVGLDFHLPPDLQLQFLLPSPPVQLHQTRVGFKHRWVDHSGRCHTSKPRGCSVAVDATTTVSNLALSKACTIIGRMTRHMSSSIFCGLGKSHGVGIFAKSEGPGIYPENYNLKDTPQCHNKCDGSCKHTCTFDGRKYDSIAGLTNTRAVVLEDNVLCNSHDPYGHKANILVHEFAHLVDRYMPRVDRDRLKYVYNYIKQHGTWPNGYGTANSAEYWAESTSSFFHTMTRVMKVGMNNKLPPELQLQFLLPSPPVHLHQTRVGFKHRWVDHSGRCHTSKPSGCSVAIDATTTVSDLALTKGCTIVGLMTRHMSSSIFCGLGRSHGVGIFAKSEGPGIYPENYHLKDTPQCHNKCDGSCKHTCTFDGRKYDSIAGLTNTRAVVLEDNVLCNSHDPYGHKENILVHEFAHLVDKYMPKVDRDRLRYVYNYIKQHGTWQHGYGTANSAEYWGEATSSFFHTIIRTGADPAVGMNNCNFNHLCGTEMENRAWLKKHDIWLYNLLVKIYTNNNPTVPSTLKVCQ</sequence>
<dbReference type="InterPro" id="IPR024079">
    <property type="entry name" value="MetalloPept_cat_dom_sf"/>
</dbReference>
<dbReference type="Proteomes" id="UP000683360">
    <property type="component" value="Unassembled WGS sequence"/>
</dbReference>
<gene>
    <name evidence="1" type="ORF">MEDL_7329</name>
</gene>
<proteinExistence type="predicted"/>
<dbReference type="GO" id="GO:0008237">
    <property type="term" value="F:metallopeptidase activity"/>
    <property type="evidence" value="ECO:0007669"/>
    <property type="project" value="InterPro"/>
</dbReference>
<name>A0A8S3Q6M4_MYTED</name>
<reference evidence="1" key="1">
    <citation type="submission" date="2021-03" db="EMBL/GenBank/DDBJ databases">
        <authorList>
            <person name="Bekaert M."/>
        </authorList>
    </citation>
    <scope>NUCLEOTIDE SEQUENCE</scope>
</reference>